<dbReference type="RefSeq" id="XP_024582111.1">
    <property type="nucleotide sequence ID" value="XM_024716520.1"/>
</dbReference>
<organism evidence="1 2">
    <name type="scientific">Plasmopara halstedii</name>
    <name type="common">Downy mildew of sunflower</name>
    <dbReference type="NCBI Taxonomy" id="4781"/>
    <lineage>
        <taxon>Eukaryota</taxon>
        <taxon>Sar</taxon>
        <taxon>Stramenopiles</taxon>
        <taxon>Oomycota</taxon>
        <taxon>Peronosporomycetes</taxon>
        <taxon>Peronosporales</taxon>
        <taxon>Peronosporaceae</taxon>
        <taxon>Plasmopara</taxon>
    </lineage>
</organism>
<dbReference type="EMBL" id="CCYD01001640">
    <property type="protein sequence ID" value="CEG45742.1"/>
    <property type="molecule type" value="Genomic_DNA"/>
</dbReference>
<accession>A0A0P1AW45</accession>
<dbReference type="Proteomes" id="UP000054928">
    <property type="component" value="Unassembled WGS sequence"/>
</dbReference>
<evidence type="ECO:0000313" key="2">
    <source>
        <dbReference type="Proteomes" id="UP000054928"/>
    </source>
</evidence>
<name>A0A0P1AW45_PLAHL</name>
<dbReference type="GeneID" id="36397074"/>
<evidence type="ECO:0000313" key="1">
    <source>
        <dbReference type="EMBL" id="CEG45742.1"/>
    </source>
</evidence>
<dbReference type="AlphaFoldDB" id="A0A0P1AW45"/>
<sequence>MVKSRLQAKFVSKLRRLSELRHTYVLLTTFTYAVCSANTKEPIVVMIETVC</sequence>
<proteinExistence type="predicted"/>
<keyword evidence="2" id="KW-1185">Reference proteome</keyword>
<protein>
    <submittedName>
        <fullName evidence="1">Uncharacterized protein</fullName>
    </submittedName>
</protein>
<reference evidence="2" key="1">
    <citation type="submission" date="2014-09" db="EMBL/GenBank/DDBJ databases">
        <authorList>
            <person name="Sharma Rahul"/>
            <person name="Thines Marco"/>
        </authorList>
    </citation>
    <scope>NUCLEOTIDE SEQUENCE [LARGE SCALE GENOMIC DNA]</scope>
</reference>